<dbReference type="Proteomes" id="UP000224634">
    <property type="component" value="Unassembled WGS sequence"/>
</dbReference>
<organism evidence="1 2">
    <name type="scientific">Polytolypa hystricis (strain UAMH7299)</name>
    <dbReference type="NCBI Taxonomy" id="1447883"/>
    <lineage>
        <taxon>Eukaryota</taxon>
        <taxon>Fungi</taxon>
        <taxon>Dikarya</taxon>
        <taxon>Ascomycota</taxon>
        <taxon>Pezizomycotina</taxon>
        <taxon>Eurotiomycetes</taxon>
        <taxon>Eurotiomycetidae</taxon>
        <taxon>Onygenales</taxon>
        <taxon>Onygenales incertae sedis</taxon>
        <taxon>Polytolypa</taxon>
    </lineage>
</organism>
<protein>
    <submittedName>
        <fullName evidence="1">Uncharacterized protein</fullName>
    </submittedName>
</protein>
<comment type="caution">
    <text evidence="1">The sequence shown here is derived from an EMBL/GenBank/DDBJ whole genome shotgun (WGS) entry which is preliminary data.</text>
</comment>
<reference evidence="1 2" key="1">
    <citation type="submission" date="2017-10" db="EMBL/GenBank/DDBJ databases">
        <title>Comparative genomics in systemic dimorphic fungi from Ajellomycetaceae.</title>
        <authorList>
            <person name="Munoz J.F."/>
            <person name="Mcewen J.G."/>
            <person name="Clay O.K."/>
            <person name="Cuomo C.A."/>
        </authorList>
    </citation>
    <scope>NUCLEOTIDE SEQUENCE [LARGE SCALE GENOMIC DNA]</scope>
    <source>
        <strain evidence="1 2">UAMH7299</strain>
    </source>
</reference>
<dbReference type="SUPFAM" id="SSF55961">
    <property type="entry name" value="Bet v1-like"/>
    <property type="match status" value="1"/>
</dbReference>
<dbReference type="InterPro" id="IPR023393">
    <property type="entry name" value="START-like_dom_sf"/>
</dbReference>
<accession>A0A2B7Y2L7</accession>
<sequence>MPANPEQTSSPLSVGDLWKGCELLARSPQMFTSAISSCTIESDAGGRMIRSITFQQGQAEEMKQEIILTDMHKFDCITLETGNRVTTIIFRGVTDSPQDLYLSLEYSIPYGQNSTEGLDGEKFRAMYTERAKRNLVDGLKTIRQLKLDGKLH</sequence>
<dbReference type="InterPro" id="IPR015075">
    <property type="entry name" value="AtaL"/>
</dbReference>
<evidence type="ECO:0000313" key="1">
    <source>
        <dbReference type="EMBL" id="PGH15369.1"/>
    </source>
</evidence>
<keyword evidence="2" id="KW-1185">Reference proteome</keyword>
<dbReference type="Pfam" id="PF08982">
    <property type="entry name" value="AtaL"/>
    <property type="match status" value="1"/>
</dbReference>
<dbReference type="EMBL" id="PDNA01000083">
    <property type="protein sequence ID" value="PGH15369.1"/>
    <property type="molecule type" value="Genomic_DNA"/>
</dbReference>
<name>A0A2B7Y2L7_POLH7</name>
<dbReference type="STRING" id="1447883.A0A2B7Y2L7"/>
<dbReference type="AlphaFoldDB" id="A0A2B7Y2L7"/>
<dbReference type="Gene3D" id="3.30.530.20">
    <property type="match status" value="1"/>
</dbReference>
<gene>
    <name evidence="1" type="ORF">AJ80_05553</name>
</gene>
<dbReference type="OrthoDB" id="2320332at2759"/>
<evidence type="ECO:0000313" key="2">
    <source>
        <dbReference type="Proteomes" id="UP000224634"/>
    </source>
</evidence>
<proteinExistence type="predicted"/>